<keyword evidence="1" id="KW-1133">Transmembrane helix</keyword>
<accession>S9R3A9</accession>
<keyword evidence="3" id="KW-1185">Reference proteome</keyword>
<feature type="transmembrane region" description="Helical" evidence="1">
    <location>
        <begin position="55"/>
        <end position="73"/>
    </location>
</feature>
<dbReference type="HOGENOM" id="CLU_154619_1_0_5"/>
<evidence type="ECO:0000313" key="3">
    <source>
        <dbReference type="Proteomes" id="UP000015346"/>
    </source>
</evidence>
<comment type="caution">
    <text evidence="2">The sequence shown here is derived from an EMBL/GenBank/DDBJ whole genome shotgun (WGS) entry which is preliminary data.</text>
</comment>
<organism evidence="2 3">
    <name type="scientific">Rubellimicrobium thermophilum DSM 16684</name>
    <dbReference type="NCBI Taxonomy" id="1123069"/>
    <lineage>
        <taxon>Bacteria</taxon>
        <taxon>Pseudomonadati</taxon>
        <taxon>Pseudomonadota</taxon>
        <taxon>Alphaproteobacteria</taxon>
        <taxon>Rhodobacterales</taxon>
        <taxon>Roseobacteraceae</taxon>
        <taxon>Rubellimicrobium</taxon>
    </lineage>
</organism>
<dbReference type="AlphaFoldDB" id="S9R3A9"/>
<dbReference type="Proteomes" id="UP000015346">
    <property type="component" value="Unassembled WGS sequence"/>
</dbReference>
<keyword evidence="1" id="KW-0812">Transmembrane</keyword>
<evidence type="ECO:0000313" key="2">
    <source>
        <dbReference type="EMBL" id="EPX86473.1"/>
    </source>
</evidence>
<sequence length="91" mass="9771">MARRGRPPFLDRRRYRRTRLRDAACLLPVLGAALLLVPLLWPASGQGTPPSNAGALLYLFGVWAGPILAAGILSRLLRSGGQPEDAPEDGL</sequence>
<proteinExistence type="predicted"/>
<protein>
    <submittedName>
        <fullName evidence="2">Uncharacterized protein</fullName>
    </submittedName>
</protein>
<name>S9R3A9_9RHOB</name>
<dbReference type="STRING" id="1123069.ruthe_01288"/>
<gene>
    <name evidence="2" type="ORF">ruthe_01288</name>
</gene>
<evidence type="ECO:0000256" key="1">
    <source>
        <dbReference type="SAM" id="Phobius"/>
    </source>
</evidence>
<dbReference type="RefSeq" id="WP_021097381.1">
    <property type="nucleotide sequence ID" value="NZ_KE557320.1"/>
</dbReference>
<dbReference type="OrthoDB" id="7871801at2"/>
<keyword evidence="1" id="KW-0472">Membrane</keyword>
<dbReference type="EMBL" id="AOLV01000010">
    <property type="protein sequence ID" value="EPX86473.1"/>
    <property type="molecule type" value="Genomic_DNA"/>
</dbReference>
<reference evidence="2 3" key="1">
    <citation type="journal article" date="2013" name="Stand. Genomic Sci.">
        <title>Genome sequence of the reddish-pigmented Rubellimicrobium thermophilum type strain (DSM 16684(T)), a member of the Roseobacter clade.</title>
        <authorList>
            <person name="Fiebig A."/>
            <person name="Riedel T."/>
            <person name="Gronow S."/>
            <person name="Petersen J."/>
            <person name="Klenk H.P."/>
            <person name="Goker M."/>
        </authorList>
    </citation>
    <scope>NUCLEOTIDE SEQUENCE [LARGE SCALE GENOMIC DNA]</scope>
    <source>
        <strain evidence="2 3">DSM 16684</strain>
    </source>
</reference>